<dbReference type="EMBL" id="ML732236">
    <property type="protein sequence ID" value="KAB8072947.1"/>
    <property type="molecule type" value="Genomic_DNA"/>
</dbReference>
<proteinExistence type="predicted"/>
<feature type="transmembrane region" description="Helical" evidence="6">
    <location>
        <begin position="488"/>
        <end position="507"/>
    </location>
</feature>
<gene>
    <name evidence="7" type="ORF">BDV29DRAFT_202037</name>
</gene>
<dbReference type="OrthoDB" id="3257095at2759"/>
<evidence type="ECO:0000256" key="4">
    <source>
        <dbReference type="ARBA" id="ARBA00022989"/>
    </source>
</evidence>
<dbReference type="InterPro" id="IPR002293">
    <property type="entry name" value="AA/rel_permease1"/>
</dbReference>
<evidence type="ECO:0000313" key="7">
    <source>
        <dbReference type="EMBL" id="KAB8072947.1"/>
    </source>
</evidence>
<dbReference type="AlphaFoldDB" id="A0A5N5WYV5"/>
<dbReference type="Gene3D" id="1.20.1740.10">
    <property type="entry name" value="Amino acid/polyamine transporter I"/>
    <property type="match status" value="1"/>
</dbReference>
<dbReference type="GO" id="GO:0016020">
    <property type="term" value="C:membrane"/>
    <property type="evidence" value="ECO:0007669"/>
    <property type="project" value="UniProtKB-SubCell"/>
</dbReference>
<feature type="transmembrane region" description="Helical" evidence="6">
    <location>
        <begin position="203"/>
        <end position="226"/>
    </location>
</feature>
<keyword evidence="4 6" id="KW-1133">Transmembrane helix</keyword>
<keyword evidence="3 6" id="KW-0812">Transmembrane</keyword>
<feature type="transmembrane region" description="Helical" evidence="6">
    <location>
        <begin position="176"/>
        <end position="196"/>
    </location>
</feature>
<name>A0A5N5WYV5_9EURO</name>
<organism evidence="7 8">
    <name type="scientific">Aspergillus leporis</name>
    <dbReference type="NCBI Taxonomy" id="41062"/>
    <lineage>
        <taxon>Eukaryota</taxon>
        <taxon>Fungi</taxon>
        <taxon>Dikarya</taxon>
        <taxon>Ascomycota</taxon>
        <taxon>Pezizomycotina</taxon>
        <taxon>Eurotiomycetes</taxon>
        <taxon>Eurotiomycetidae</taxon>
        <taxon>Eurotiales</taxon>
        <taxon>Aspergillaceae</taxon>
        <taxon>Aspergillus</taxon>
        <taxon>Aspergillus subgen. Circumdati</taxon>
    </lineage>
</organism>
<comment type="subcellular location">
    <subcellularLocation>
        <location evidence="1">Membrane</location>
        <topology evidence="1">Multi-pass membrane protein</topology>
    </subcellularLocation>
</comment>
<evidence type="ECO:0000256" key="2">
    <source>
        <dbReference type="ARBA" id="ARBA00022448"/>
    </source>
</evidence>
<keyword evidence="2" id="KW-0813">Transport</keyword>
<dbReference type="PIRSF" id="PIRSF006060">
    <property type="entry name" value="AA_transporter"/>
    <property type="match status" value="1"/>
</dbReference>
<keyword evidence="5 6" id="KW-0472">Membrane</keyword>
<dbReference type="PANTHER" id="PTHR45649">
    <property type="entry name" value="AMINO-ACID PERMEASE BAT1"/>
    <property type="match status" value="1"/>
</dbReference>
<evidence type="ECO:0000256" key="6">
    <source>
        <dbReference type="SAM" id="Phobius"/>
    </source>
</evidence>
<dbReference type="Proteomes" id="UP000326565">
    <property type="component" value="Unassembled WGS sequence"/>
</dbReference>
<reference evidence="7 8" key="1">
    <citation type="submission" date="2019-04" db="EMBL/GenBank/DDBJ databases">
        <title>Friends and foes A comparative genomics study of 23 Aspergillus species from section Flavi.</title>
        <authorList>
            <consortium name="DOE Joint Genome Institute"/>
            <person name="Kjaerbolling I."/>
            <person name="Vesth T."/>
            <person name="Frisvad J.C."/>
            <person name="Nybo J.L."/>
            <person name="Theobald S."/>
            <person name="Kildgaard S."/>
            <person name="Isbrandt T."/>
            <person name="Kuo A."/>
            <person name="Sato A."/>
            <person name="Lyhne E.K."/>
            <person name="Kogle M.E."/>
            <person name="Wiebenga A."/>
            <person name="Kun R.S."/>
            <person name="Lubbers R.J."/>
            <person name="Makela M.R."/>
            <person name="Barry K."/>
            <person name="Chovatia M."/>
            <person name="Clum A."/>
            <person name="Daum C."/>
            <person name="Haridas S."/>
            <person name="He G."/>
            <person name="LaButti K."/>
            <person name="Lipzen A."/>
            <person name="Mondo S."/>
            <person name="Riley R."/>
            <person name="Salamov A."/>
            <person name="Simmons B.A."/>
            <person name="Magnuson J.K."/>
            <person name="Henrissat B."/>
            <person name="Mortensen U.H."/>
            <person name="Larsen T.O."/>
            <person name="Devries R.P."/>
            <person name="Grigoriev I.V."/>
            <person name="Machida M."/>
            <person name="Baker S.E."/>
            <person name="Andersen M.R."/>
        </authorList>
    </citation>
    <scope>NUCLEOTIDE SEQUENCE [LARGE SCALE GENOMIC DNA]</scope>
    <source>
        <strain evidence="7 8">CBS 151.66</strain>
    </source>
</reference>
<feature type="transmembrane region" description="Helical" evidence="6">
    <location>
        <begin position="246"/>
        <end position="265"/>
    </location>
</feature>
<feature type="transmembrane region" description="Helical" evidence="6">
    <location>
        <begin position="411"/>
        <end position="437"/>
    </location>
</feature>
<dbReference type="GO" id="GO:0022857">
    <property type="term" value="F:transmembrane transporter activity"/>
    <property type="evidence" value="ECO:0007669"/>
    <property type="project" value="InterPro"/>
</dbReference>
<feature type="transmembrane region" description="Helical" evidence="6">
    <location>
        <begin position="86"/>
        <end position="111"/>
    </location>
</feature>
<evidence type="ECO:0000256" key="1">
    <source>
        <dbReference type="ARBA" id="ARBA00004141"/>
    </source>
</evidence>
<feature type="transmembrane region" description="Helical" evidence="6">
    <location>
        <begin position="286"/>
        <end position="309"/>
    </location>
</feature>
<dbReference type="Pfam" id="PF13520">
    <property type="entry name" value="AA_permease_2"/>
    <property type="match status" value="1"/>
</dbReference>
<feature type="transmembrane region" description="Helical" evidence="6">
    <location>
        <begin position="385"/>
        <end position="405"/>
    </location>
</feature>
<feature type="transmembrane region" description="Helical" evidence="6">
    <location>
        <begin position="132"/>
        <end position="164"/>
    </location>
</feature>
<keyword evidence="8" id="KW-1185">Reference proteome</keyword>
<evidence type="ECO:0000256" key="3">
    <source>
        <dbReference type="ARBA" id="ARBA00022692"/>
    </source>
</evidence>
<feature type="transmembrane region" description="Helical" evidence="6">
    <location>
        <begin position="53"/>
        <end position="74"/>
    </location>
</feature>
<protein>
    <submittedName>
        <fullName evidence="7">Amino acid/polyamine transporter I</fullName>
    </submittedName>
</protein>
<evidence type="ECO:0000313" key="8">
    <source>
        <dbReference type="Proteomes" id="UP000326565"/>
    </source>
</evidence>
<evidence type="ECO:0000256" key="5">
    <source>
        <dbReference type="ARBA" id="ARBA00023136"/>
    </source>
</evidence>
<dbReference type="PANTHER" id="PTHR45649:SF41">
    <property type="entry name" value="TRANSPORTER, PUTATIVE (EUROFUNG)-RELATED"/>
    <property type="match status" value="1"/>
</dbReference>
<sequence length="524" mass="57418">MEHAASNQHEDEIYSRKHASRGLVEPKYMGTLADQRDMNVLGRVQVLRRNFRFISIVGFGCTLISTWEVILTLLTAGLTDGGTAGLIWGFIIVSAGFSLVFASIAEMASMAPTSGGQYHWVSEFAPRRCQKFLSYITGWLCAMGWQCAIVSIAFLAGTIIQGLIVLNDSTYDFQRWHGTLLVVAITSFSIFFNTFLAKNLPMVEALILILHVIGLFAIIIPLWVLAPRNNATAVFTQFNNGGGWDSPGTATLVGLSTTITSMIGYDCSVHMSEEIKDASETLPRAMMASVAVNGVLGLIMIVTLCFTMGEVDSIITSPTGFPFIQIFFNTTNNYAATNGMTAILIVTLTASTITEVATASRQLWSFARDRGLPCSNFFSYVTPRWHIPLNAVMVSLAVTILLSLINIASYVALTAIVSLTITSLMSAYILSIGCIVLKRLRGEPLPPRRWSLGHFGLTINIASLLFLLPIFVFAFFPLTASVNGQTMNWSVVMYVGVIGFASVYYWVRGRHQFIAPVALVKREE</sequence>
<accession>A0A5N5WYV5</accession>
<feature type="transmembrane region" description="Helical" evidence="6">
    <location>
        <begin position="457"/>
        <end position="476"/>
    </location>
</feature>